<dbReference type="Gene3D" id="2.30.30.60">
    <property type="match status" value="1"/>
</dbReference>
<evidence type="ECO:0000256" key="2">
    <source>
        <dbReference type="ARBA" id="ARBA00022475"/>
    </source>
</evidence>
<dbReference type="Pfam" id="PF00924">
    <property type="entry name" value="MS_channel_2nd"/>
    <property type="match status" value="1"/>
</dbReference>
<dbReference type="OrthoDB" id="3376472at2"/>
<evidence type="ECO:0000313" key="9">
    <source>
        <dbReference type="Proteomes" id="UP000319865"/>
    </source>
</evidence>
<keyword evidence="5 6" id="KW-0472">Membrane</keyword>
<feature type="transmembrane region" description="Helical" evidence="6">
    <location>
        <begin position="63"/>
        <end position="81"/>
    </location>
</feature>
<evidence type="ECO:0000256" key="6">
    <source>
        <dbReference type="SAM" id="Phobius"/>
    </source>
</evidence>
<comment type="subcellular location">
    <subcellularLocation>
        <location evidence="1">Cell membrane</location>
        <topology evidence="1">Multi-pass membrane protein</topology>
    </subcellularLocation>
</comment>
<dbReference type="GO" id="GO:0005886">
    <property type="term" value="C:plasma membrane"/>
    <property type="evidence" value="ECO:0007669"/>
    <property type="project" value="UniProtKB-SubCell"/>
</dbReference>
<dbReference type="AlphaFoldDB" id="A0A543PBY2"/>
<evidence type="ECO:0000256" key="5">
    <source>
        <dbReference type="ARBA" id="ARBA00023136"/>
    </source>
</evidence>
<evidence type="ECO:0000256" key="3">
    <source>
        <dbReference type="ARBA" id="ARBA00022692"/>
    </source>
</evidence>
<reference evidence="8 9" key="1">
    <citation type="submission" date="2019-06" db="EMBL/GenBank/DDBJ databases">
        <title>Sequencing the genomes of 1000 actinobacteria strains.</title>
        <authorList>
            <person name="Klenk H.-P."/>
        </authorList>
    </citation>
    <scope>NUCLEOTIDE SEQUENCE [LARGE SCALE GENOMIC DNA]</scope>
    <source>
        <strain evidence="8 9">DSM 46837</strain>
    </source>
</reference>
<evidence type="ECO:0000313" key="8">
    <source>
        <dbReference type="EMBL" id="TQN41582.1"/>
    </source>
</evidence>
<dbReference type="InterPro" id="IPR011066">
    <property type="entry name" value="MscS_channel_C_sf"/>
</dbReference>
<dbReference type="SUPFAM" id="SSF82689">
    <property type="entry name" value="Mechanosensitive channel protein MscS (YggB), C-terminal domain"/>
    <property type="match status" value="1"/>
</dbReference>
<proteinExistence type="predicted"/>
<dbReference type="RefSeq" id="WP_142024311.1">
    <property type="nucleotide sequence ID" value="NZ_VFQE01000001.1"/>
</dbReference>
<dbReference type="PANTHER" id="PTHR30566:SF5">
    <property type="entry name" value="MECHANOSENSITIVE ION CHANNEL PROTEIN 1, MITOCHONDRIAL-RELATED"/>
    <property type="match status" value="1"/>
</dbReference>
<feature type="transmembrane region" description="Helical" evidence="6">
    <location>
        <begin position="87"/>
        <end position="116"/>
    </location>
</feature>
<evidence type="ECO:0000256" key="4">
    <source>
        <dbReference type="ARBA" id="ARBA00022989"/>
    </source>
</evidence>
<feature type="domain" description="Mechanosensitive ion channel MscS" evidence="7">
    <location>
        <begin position="106"/>
        <end position="149"/>
    </location>
</feature>
<comment type="caution">
    <text evidence="8">The sequence shown here is derived from an EMBL/GenBank/DDBJ whole genome shotgun (WGS) entry which is preliminary data.</text>
</comment>
<dbReference type="Gene3D" id="3.30.70.100">
    <property type="match status" value="1"/>
</dbReference>
<protein>
    <submittedName>
        <fullName evidence="8">Small-conductance mechanosensitive channel</fullName>
    </submittedName>
</protein>
<organism evidence="8 9">
    <name type="scientific">Blastococcus colisei</name>
    <dbReference type="NCBI Taxonomy" id="1564162"/>
    <lineage>
        <taxon>Bacteria</taxon>
        <taxon>Bacillati</taxon>
        <taxon>Actinomycetota</taxon>
        <taxon>Actinomycetes</taxon>
        <taxon>Geodermatophilales</taxon>
        <taxon>Geodermatophilaceae</taxon>
        <taxon>Blastococcus</taxon>
    </lineage>
</organism>
<dbReference type="InterPro" id="IPR023408">
    <property type="entry name" value="MscS_beta-dom_sf"/>
</dbReference>
<dbReference type="GO" id="GO:0055085">
    <property type="term" value="P:transmembrane transport"/>
    <property type="evidence" value="ECO:0007669"/>
    <property type="project" value="InterPro"/>
</dbReference>
<dbReference type="InterPro" id="IPR006685">
    <property type="entry name" value="MscS_channel_2nd"/>
</dbReference>
<dbReference type="Proteomes" id="UP000319865">
    <property type="component" value="Unassembled WGS sequence"/>
</dbReference>
<keyword evidence="3 6" id="KW-0812">Transmembrane</keyword>
<evidence type="ECO:0000259" key="7">
    <source>
        <dbReference type="Pfam" id="PF00924"/>
    </source>
</evidence>
<gene>
    <name evidence="8" type="ORF">FHU33_0951</name>
</gene>
<keyword evidence="9" id="KW-1185">Reference proteome</keyword>
<accession>A0A543PBY2</accession>
<keyword evidence="2" id="KW-1003">Cell membrane</keyword>
<dbReference type="PANTHER" id="PTHR30566">
    <property type="entry name" value="YNAI-RELATED MECHANOSENSITIVE ION CHANNEL"/>
    <property type="match status" value="1"/>
</dbReference>
<name>A0A543PBY2_9ACTN</name>
<keyword evidence="4 6" id="KW-1133">Transmembrane helix</keyword>
<feature type="transmembrane region" description="Helical" evidence="6">
    <location>
        <begin position="20"/>
        <end position="43"/>
    </location>
</feature>
<dbReference type="EMBL" id="VFQE01000001">
    <property type="protein sequence ID" value="TQN41582.1"/>
    <property type="molecule type" value="Genomic_DNA"/>
</dbReference>
<evidence type="ECO:0000256" key="1">
    <source>
        <dbReference type="ARBA" id="ARBA00004651"/>
    </source>
</evidence>
<dbReference type="SUPFAM" id="SSF50182">
    <property type="entry name" value="Sm-like ribonucleoproteins"/>
    <property type="match status" value="1"/>
</dbReference>
<dbReference type="InterPro" id="IPR010920">
    <property type="entry name" value="LSM_dom_sf"/>
</dbReference>
<sequence>MTVEVFGQEIRLLFLSEENGIKLLLTLGLVLALLLLRWAARFLARTLLRGLHYERARFWTRQAINLVAALLLLLGFLSIWFDDPSRLATGIGLVTAGLAFALQKVITALAGYVVILRGDTFNVGDRITMGGVRGDVIALGFIRTTIMEMGQPPAVQNADPAQWVRSRQYTGRVVTVTNDKVFDEAVYNYTRDFPYLWEEVTLPIRYQDDRARAEAILLAAARRHTVAAEDMPAEALAQMRQKYFVRGADLEPKVYWRLTDNWLELTARFLTGVYGVRDVKDQMARELLTELDEAGIGLASATFEVVGLPPLRVTPDA</sequence>